<evidence type="ECO:0000313" key="2">
    <source>
        <dbReference type="Proteomes" id="UP000326779"/>
    </source>
</evidence>
<evidence type="ECO:0000313" key="1">
    <source>
        <dbReference type="EMBL" id="QFR23021.1"/>
    </source>
</evidence>
<gene>
    <name evidence="1" type="ORF">D1010_05955</name>
</gene>
<dbReference type="RefSeq" id="WP_152260479.1">
    <property type="nucleotide sequence ID" value="NZ_CP045143.1"/>
</dbReference>
<proteinExistence type="predicted"/>
<accession>A0A5P8M4H6</accession>
<dbReference type="Proteomes" id="UP000326779">
    <property type="component" value="Chromosome"/>
</dbReference>
<organism evidence="1 2">
    <name type="scientific">Schleiferilactobacillus harbinensis</name>
    <dbReference type="NCBI Taxonomy" id="304207"/>
    <lineage>
        <taxon>Bacteria</taxon>
        <taxon>Bacillati</taxon>
        <taxon>Bacillota</taxon>
        <taxon>Bacilli</taxon>
        <taxon>Lactobacillales</taxon>
        <taxon>Lactobacillaceae</taxon>
        <taxon>Schleiferilactobacillus</taxon>
    </lineage>
</organism>
<reference evidence="1 2" key="1">
    <citation type="submission" date="2019-10" db="EMBL/GenBank/DDBJ databases">
        <title>The completed genome of Lactobacillus harbinensis M1.</title>
        <authorList>
            <person name="Zheng Y."/>
        </authorList>
    </citation>
    <scope>NUCLEOTIDE SEQUENCE [LARGE SCALE GENOMIC DNA]</scope>
    <source>
        <strain evidence="1 2">M1</strain>
    </source>
</reference>
<protein>
    <submittedName>
        <fullName evidence="1">Uncharacterized protein</fullName>
    </submittedName>
</protein>
<dbReference type="EMBL" id="CP045143">
    <property type="protein sequence ID" value="QFR23021.1"/>
    <property type="molecule type" value="Genomic_DNA"/>
</dbReference>
<name>A0A5P8M4H6_9LACO</name>
<dbReference type="AlphaFoldDB" id="A0A5P8M4H6"/>
<sequence length="288" mass="30961">MATNRNTFTTAGLKLTAQVQAGQTKIMFTRAVGSEIDLHAKTDDELFVLLGKDIPVNQETQVSGAKVVDDTTVQVEAVFDQSKTAKAFTLNTLGLFAKPVDDKTPGEEILYSIVTFEAGQYVYPDNAGSSQAYWISSTIGDTDKLEIILPEDGTSGLGQAALDKLEDRIKDTYATKDELGKPARSVTINGGDKILPATDGNIAIAVPAPDMSKYTTTDELVAKFLTKTSAAATYLTIENGKQYRTADQVSAQIDTALSAYIKPIARTAYDKLSATEKQNGIWAIDEKG</sequence>
<dbReference type="KEGG" id="lhb:D1010_05955"/>